<evidence type="ECO:0000313" key="2">
    <source>
        <dbReference type="EMBL" id="MBP0483042.1"/>
    </source>
</evidence>
<evidence type="ECO:0000313" key="3">
    <source>
        <dbReference type="Proteomes" id="UP000675940"/>
    </source>
</evidence>
<proteinExistence type="predicted"/>
<dbReference type="EMBL" id="JAGISH010000005">
    <property type="protein sequence ID" value="MBP0483042.1"/>
    <property type="molecule type" value="Genomic_DNA"/>
</dbReference>
<protein>
    <submittedName>
        <fullName evidence="2">Uncharacterized protein</fullName>
    </submittedName>
</protein>
<keyword evidence="3" id="KW-1185">Reference proteome</keyword>
<accession>A0A940MS55</accession>
<feature type="signal peptide" evidence="1">
    <location>
        <begin position="1"/>
        <end position="24"/>
    </location>
</feature>
<name>A0A940MS55_9RHOB</name>
<dbReference type="Proteomes" id="UP000675940">
    <property type="component" value="Unassembled WGS sequence"/>
</dbReference>
<organism evidence="2 3">
    <name type="scientific">Sagittula salina</name>
    <dbReference type="NCBI Taxonomy" id="2820268"/>
    <lineage>
        <taxon>Bacteria</taxon>
        <taxon>Pseudomonadati</taxon>
        <taxon>Pseudomonadota</taxon>
        <taxon>Alphaproteobacteria</taxon>
        <taxon>Rhodobacterales</taxon>
        <taxon>Roseobacteraceae</taxon>
        <taxon>Sagittula</taxon>
    </lineage>
</organism>
<reference evidence="2" key="1">
    <citation type="submission" date="2021-03" db="EMBL/GenBank/DDBJ databases">
        <title>Sagittula salina sp. nov. strain M10.9X isolated from the marine waste.</title>
        <authorList>
            <person name="Satari L."/>
            <person name="Molina-Menor E."/>
            <person name="Vidal-Verdu A."/>
            <person name="Pascual J."/>
            <person name="Pereto J."/>
            <person name="Porcar M."/>
        </authorList>
    </citation>
    <scope>NUCLEOTIDE SEQUENCE</scope>
    <source>
        <strain evidence="2">M10.9X</strain>
    </source>
</reference>
<sequence>MRQPPGIRHAAALALLWGGASAFAGQALAQAEPVTSSGLPPSVESAPLSEPGVGAAGLLRSGITGLPPTLWKGSDPRSLATLIAAVELPVPALSRLMHTLILAEALPPEGDRQHAFLDSRLDWLMAQGAVDEALALLDITGTDDPRLFSDWVDLSLLVGDSEPVCKKLESQPRLSSDLSLRIFCTARAGDWQRAALILQSAETLGEITGRHAEILRRFLDPDMGDGRTLLPPVRPTPLEFRLFEALGEPLPTAPLPLPFAVLDLAGDNGWRAQIEAAERLARAGSFSPNRLLGLYTLRRPAASGGVWDRVAALQDFEAALERDKDDLIGRALQKVWPQMAHARLLTPFAELFADRLAGRKLDGRAAPMARRALFLSPDYEDLAQKGQDPSREAEFLAAIARGEPPAEGAALPHADAVAQGFGEASVPTVLQAQLKEGRLGEVILRAMALFASGAAGNGQDLSDAIATLRAVGLEDTARRASLELMILDAERALQ</sequence>
<gene>
    <name evidence="2" type="ORF">J5474_11145</name>
</gene>
<dbReference type="RefSeq" id="WP_209360978.1">
    <property type="nucleotide sequence ID" value="NZ_JAGISH010000005.1"/>
</dbReference>
<keyword evidence="1" id="KW-0732">Signal</keyword>
<feature type="chain" id="PRO_5038082365" evidence="1">
    <location>
        <begin position="25"/>
        <end position="494"/>
    </location>
</feature>
<comment type="caution">
    <text evidence="2">The sequence shown here is derived from an EMBL/GenBank/DDBJ whole genome shotgun (WGS) entry which is preliminary data.</text>
</comment>
<dbReference type="AlphaFoldDB" id="A0A940MS55"/>
<evidence type="ECO:0000256" key="1">
    <source>
        <dbReference type="SAM" id="SignalP"/>
    </source>
</evidence>